<protein>
    <submittedName>
        <fullName evidence="1">Uncharacterized protein</fullName>
    </submittedName>
</protein>
<reference evidence="1 2" key="1">
    <citation type="journal article" date="2015" name="Sci. Rep.">
        <title>The power of single molecule real-time sequencing technology in the de novo assembly of a eukaryotic genome.</title>
        <authorList>
            <person name="Sakai H."/>
            <person name="Naito K."/>
            <person name="Ogiso-Tanaka E."/>
            <person name="Takahashi Y."/>
            <person name="Iseki K."/>
            <person name="Muto C."/>
            <person name="Satou K."/>
            <person name="Teruya K."/>
            <person name="Shiroma A."/>
            <person name="Shimoji M."/>
            <person name="Hirano T."/>
            <person name="Itoh T."/>
            <person name="Kaga A."/>
            <person name="Tomooka N."/>
        </authorList>
    </citation>
    <scope>NUCLEOTIDE SEQUENCE [LARGE SCALE GENOMIC DNA]</scope>
    <source>
        <strain evidence="2">cv. Shumari</strain>
    </source>
</reference>
<sequence>EGHVFIDTELFGIWLVDKVDCVEERRVKLVTGRGGRTDEITGGDTAENGRVTGTTGDWFNCTKTTQLVKLII</sequence>
<dbReference type="Proteomes" id="UP000291084">
    <property type="component" value="Chromosome 6"/>
</dbReference>
<name>A0A0S3SBZ6_PHAAN</name>
<evidence type="ECO:0000313" key="1">
    <source>
        <dbReference type="EMBL" id="BAT90338.1"/>
    </source>
</evidence>
<keyword evidence="2" id="KW-1185">Reference proteome</keyword>
<dbReference type="EMBL" id="AP015039">
    <property type="protein sequence ID" value="BAT90338.1"/>
    <property type="molecule type" value="Genomic_DNA"/>
</dbReference>
<accession>A0A0S3SBZ6</accession>
<dbReference type="AlphaFoldDB" id="A0A0S3SBZ6"/>
<feature type="non-terminal residue" evidence="1">
    <location>
        <position position="1"/>
    </location>
</feature>
<gene>
    <name evidence="1" type="primary">Vigan.06G156300</name>
    <name evidence="1" type="ORF">VIGAN_06156300</name>
</gene>
<organism evidence="1 2">
    <name type="scientific">Vigna angularis var. angularis</name>
    <dbReference type="NCBI Taxonomy" id="157739"/>
    <lineage>
        <taxon>Eukaryota</taxon>
        <taxon>Viridiplantae</taxon>
        <taxon>Streptophyta</taxon>
        <taxon>Embryophyta</taxon>
        <taxon>Tracheophyta</taxon>
        <taxon>Spermatophyta</taxon>
        <taxon>Magnoliopsida</taxon>
        <taxon>eudicotyledons</taxon>
        <taxon>Gunneridae</taxon>
        <taxon>Pentapetalae</taxon>
        <taxon>rosids</taxon>
        <taxon>fabids</taxon>
        <taxon>Fabales</taxon>
        <taxon>Fabaceae</taxon>
        <taxon>Papilionoideae</taxon>
        <taxon>50 kb inversion clade</taxon>
        <taxon>NPAAA clade</taxon>
        <taxon>indigoferoid/millettioid clade</taxon>
        <taxon>Phaseoleae</taxon>
        <taxon>Vigna</taxon>
    </lineage>
</organism>
<proteinExistence type="predicted"/>
<evidence type="ECO:0000313" key="2">
    <source>
        <dbReference type="Proteomes" id="UP000291084"/>
    </source>
</evidence>